<dbReference type="EMBL" id="MN739182">
    <property type="protein sequence ID" value="QHS92582.1"/>
    <property type="molecule type" value="Genomic_DNA"/>
</dbReference>
<protein>
    <submittedName>
        <fullName evidence="1">Uncharacterized protein</fullName>
    </submittedName>
</protein>
<dbReference type="SUPFAM" id="SSF118251">
    <property type="entry name" value="Variant surface glycoprotein MITAT 1.2, VSG 221, C-terminal domain"/>
    <property type="match status" value="1"/>
</dbReference>
<organism evidence="1">
    <name type="scientific">viral metagenome</name>
    <dbReference type="NCBI Taxonomy" id="1070528"/>
    <lineage>
        <taxon>unclassified sequences</taxon>
        <taxon>metagenomes</taxon>
        <taxon>organismal metagenomes</taxon>
    </lineage>
</organism>
<proteinExistence type="predicted"/>
<name>A0A6C0BKN5_9ZZZZ</name>
<sequence length="105" mass="11691">MSQKKVNVFTHAKEIRLAGETWKDAVSRATQELYGHPAKAAAPRRHIAYRGKTKSECSGLAQDACNDPCHWIASKKRTPHCAVKRVGSKKAKSISQAVERTFPEF</sequence>
<dbReference type="AlphaFoldDB" id="A0A6C0BKN5"/>
<dbReference type="InterPro" id="IPR027446">
    <property type="entry name" value="VSG_C_dom_sf"/>
</dbReference>
<evidence type="ECO:0000313" key="1">
    <source>
        <dbReference type="EMBL" id="QHS92582.1"/>
    </source>
</evidence>
<reference evidence="1" key="1">
    <citation type="journal article" date="2020" name="Nature">
        <title>Giant virus diversity and host interactions through global metagenomics.</title>
        <authorList>
            <person name="Schulz F."/>
            <person name="Roux S."/>
            <person name="Paez-Espino D."/>
            <person name="Jungbluth S."/>
            <person name="Walsh D.A."/>
            <person name="Denef V.J."/>
            <person name="McMahon K.D."/>
            <person name="Konstantinidis K.T."/>
            <person name="Eloe-Fadrosh E.A."/>
            <person name="Kyrpides N.C."/>
            <person name="Woyke T."/>
        </authorList>
    </citation>
    <scope>NUCLEOTIDE SEQUENCE</scope>
    <source>
        <strain evidence="1">GVMAG-M-3300014204-73</strain>
    </source>
</reference>
<accession>A0A6C0BKN5</accession>